<dbReference type="GO" id="GO:0051117">
    <property type="term" value="F:ATPase binding"/>
    <property type="evidence" value="ECO:0000318"/>
    <property type="project" value="GO_Central"/>
</dbReference>
<name>A0A1Y1IJ35_KLENI</name>
<keyword evidence="6" id="KW-1185">Reference proteome</keyword>
<dbReference type="CDD" id="cd07017">
    <property type="entry name" value="S14_ClpP_2"/>
    <property type="match status" value="1"/>
</dbReference>
<dbReference type="PRINTS" id="PR00127">
    <property type="entry name" value="CLPPROTEASEP"/>
</dbReference>
<gene>
    <name evidence="5" type="ORF">KFL_004510040</name>
</gene>
<organism evidence="5 6">
    <name type="scientific">Klebsormidium nitens</name>
    <name type="common">Green alga</name>
    <name type="synonym">Ulothrix nitens</name>
    <dbReference type="NCBI Taxonomy" id="105231"/>
    <lineage>
        <taxon>Eukaryota</taxon>
        <taxon>Viridiplantae</taxon>
        <taxon>Streptophyta</taxon>
        <taxon>Klebsormidiophyceae</taxon>
        <taxon>Klebsormidiales</taxon>
        <taxon>Klebsormidiaceae</taxon>
        <taxon>Klebsormidium</taxon>
    </lineage>
</organism>
<dbReference type="Gene3D" id="3.90.226.10">
    <property type="entry name" value="2-enoyl-CoA Hydratase, Chain A, domain 1"/>
    <property type="match status" value="1"/>
</dbReference>
<comment type="subunit">
    <text evidence="2">Component of the chloroplastic Clp protease core complex which consist of at least 16 proteins: CLPP4 (3 copies), CLPP5 (3 copies), CLPR4 (2 copies), ClpP1 (1 copy), CLPP6 (1 copy), CLPR2 (1 copy), CLPT1 (1 copy), CLPT2 (1 copy) and 3 copies of CLPP3 and/or CLPR1 and/or CLPR3. The core complex is organized in two heptameric rings, one containing CLPP3,4,5,6 in a 1:2:3:1 ratio and the other CLPP1 and CLPR1,2,3,4 in a 3:1:1:1:1 ratio.</text>
</comment>
<dbReference type="PANTHER" id="PTHR10381">
    <property type="entry name" value="ATP-DEPENDENT CLP PROTEASE PROTEOLYTIC SUBUNIT"/>
    <property type="match status" value="1"/>
</dbReference>
<keyword evidence="5" id="KW-0645">Protease</keyword>
<evidence type="ECO:0000313" key="6">
    <source>
        <dbReference type="Proteomes" id="UP000054558"/>
    </source>
</evidence>
<feature type="compositionally biased region" description="Basic residues" evidence="4">
    <location>
        <begin position="16"/>
        <end position="26"/>
    </location>
</feature>
<dbReference type="STRING" id="105231.A0A1Y1IJ35"/>
<feature type="compositionally biased region" description="Polar residues" evidence="4">
    <location>
        <begin position="1"/>
        <end position="11"/>
    </location>
</feature>
<dbReference type="PANTHER" id="PTHR10381:SF47">
    <property type="entry name" value="ATP-DEPENDENT CLP PROTEASE PROTEOLYTIC SUBUNIT-RELATED PROTEIN 4, CHLOROPLASTIC"/>
    <property type="match status" value="1"/>
</dbReference>
<evidence type="ECO:0000256" key="1">
    <source>
        <dbReference type="ARBA" id="ARBA00007039"/>
    </source>
</evidence>
<dbReference type="GO" id="GO:0004176">
    <property type="term" value="F:ATP-dependent peptidase activity"/>
    <property type="evidence" value="ECO:0000318"/>
    <property type="project" value="GO_Central"/>
</dbReference>
<dbReference type="Proteomes" id="UP000054558">
    <property type="component" value="Unassembled WGS sequence"/>
</dbReference>
<evidence type="ECO:0000256" key="3">
    <source>
        <dbReference type="RuleBase" id="RU003567"/>
    </source>
</evidence>
<dbReference type="InterPro" id="IPR029045">
    <property type="entry name" value="ClpP/crotonase-like_dom_sf"/>
</dbReference>
<dbReference type="InterPro" id="IPR023562">
    <property type="entry name" value="ClpP/TepA"/>
</dbReference>
<feature type="region of interest" description="Disordered" evidence="4">
    <location>
        <begin position="1"/>
        <end position="26"/>
    </location>
</feature>
<dbReference type="AlphaFoldDB" id="A0A1Y1IJ35"/>
<protein>
    <recommendedName>
        <fullName evidence="3">ATP-dependent Clp protease proteolytic subunit</fullName>
    </recommendedName>
</protein>
<dbReference type="InterPro" id="IPR001907">
    <property type="entry name" value="ClpP"/>
</dbReference>
<evidence type="ECO:0000256" key="2">
    <source>
        <dbReference type="ARBA" id="ARBA00062827"/>
    </source>
</evidence>
<evidence type="ECO:0000256" key="4">
    <source>
        <dbReference type="SAM" id="MobiDB-lite"/>
    </source>
</evidence>
<sequence>MQSQFAGSNPSLAKRCQQRRPSSKRAVRGPVEMVIPFQRGDALQQPPPDLASYLFKNRIVYIGMSLVPAVTELLVAELLYLQYDDPKKPIYMYINSTGTTKDGEKLGYETEAFAIYDTMMYVKNQIYTLAVGSAWGEAAFLLAAGAKGNRAALPSATIMIKQPVAQFQGQATDIDNQRKEVRRTKNQLIEILAKHTRHTPEEIDLAISRPKYMSPQQAVEFNIIDKVIDPKNQAKGDGVVESLRRSRLPT</sequence>
<accession>A0A1Y1IJ35</accession>
<dbReference type="OMA" id="ICDTINY"/>
<dbReference type="Pfam" id="PF00574">
    <property type="entry name" value="CLP_protease"/>
    <property type="match status" value="1"/>
</dbReference>
<dbReference type="SUPFAM" id="SSF52096">
    <property type="entry name" value="ClpP/crotonase"/>
    <property type="match status" value="1"/>
</dbReference>
<proteinExistence type="inferred from homology"/>
<dbReference type="GO" id="GO:0004252">
    <property type="term" value="F:serine-type endopeptidase activity"/>
    <property type="evidence" value="ECO:0000318"/>
    <property type="project" value="GO_Central"/>
</dbReference>
<dbReference type="EMBL" id="DF237400">
    <property type="protein sequence ID" value="GAQ88677.1"/>
    <property type="molecule type" value="Genomic_DNA"/>
</dbReference>
<dbReference type="GO" id="GO:0009536">
    <property type="term" value="C:plastid"/>
    <property type="evidence" value="ECO:0007669"/>
    <property type="project" value="UniProtKB-ARBA"/>
</dbReference>
<dbReference type="GO" id="GO:0009368">
    <property type="term" value="C:endopeptidase Clp complex"/>
    <property type="evidence" value="ECO:0000318"/>
    <property type="project" value="GO_Central"/>
</dbReference>
<dbReference type="OrthoDB" id="2017408at2759"/>
<comment type="similarity">
    <text evidence="1 3">Belongs to the peptidase S14 family.</text>
</comment>
<keyword evidence="5" id="KW-0378">Hydrolase</keyword>
<dbReference type="FunFam" id="3.90.226.10:FF:000020">
    <property type="entry name" value="ATP-dependent Clp protease proteolytic subunit"/>
    <property type="match status" value="1"/>
</dbReference>
<evidence type="ECO:0000313" key="5">
    <source>
        <dbReference type="EMBL" id="GAQ88677.1"/>
    </source>
</evidence>
<dbReference type="GO" id="GO:0006515">
    <property type="term" value="P:protein quality control for misfolded or incompletely synthesized proteins"/>
    <property type="evidence" value="ECO:0000318"/>
    <property type="project" value="GO_Central"/>
</dbReference>
<reference evidence="5 6" key="1">
    <citation type="journal article" date="2014" name="Nat. Commun.">
        <title>Klebsormidium flaccidum genome reveals primary factors for plant terrestrial adaptation.</title>
        <authorList>
            <person name="Hori K."/>
            <person name="Maruyama F."/>
            <person name="Fujisawa T."/>
            <person name="Togashi T."/>
            <person name="Yamamoto N."/>
            <person name="Seo M."/>
            <person name="Sato S."/>
            <person name="Yamada T."/>
            <person name="Mori H."/>
            <person name="Tajima N."/>
            <person name="Moriyama T."/>
            <person name="Ikeuchi M."/>
            <person name="Watanabe M."/>
            <person name="Wada H."/>
            <person name="Kobayashi K."/>
            <person name="Saito M."/>
            <person name="Masuda T."/>
            <person name="Sasaki-Sekimoto Y."/>
            <person name="Mashiguchi K."/>
            <person name="Awai K."/>
            <person name="Shimojima M."/>
            <person name="Masuda S."/>
            <person name="Iwai M."/>
            <person name="Nobusawa T."/>
            <person name="Narise T."/>
            <person name="Kondo S."/>
            <person name="Saito H."/>
            <person name="Sato R."/>
            <person name="Murakawa M."/>
            <person name="Ihara Y."/>
            <person name="Oshima-Yamada Y."/>
            <person name="Ohtaka K."/>
            <person name="Satoh M."/>
            <person name="Sonobe K."/>
            <person name="Ishii M."/>
            <person name="Ohtani R."/>
            <person name="Kanamori-Sato M."/>
            <person name="Honoki R."/>
            <person name="Miyazaki D."/>
            <person name="Mochizuki H."/>
            <person name="Umetsu J."/>
            <person name="Higashi K."/>
            <person name="Shibata D."/>
            <person name="Kamiya Y."/>
            <person name="Sato N."/>
            <person name="Nakamura Y."/>
            <person name="Tabata S."/>
            <person name="Ida S."/>
            <person name="Kurokawa K."/>
            <person name="Ohta H."/>
        </authorList>
    </citation>
    <scope>NUCLEOTIDE SEQUENCE [LARGE SCALE GENOMIC DNA]</scope>
    <source>
        <strain evidence="5 6">NIES-2285</strain>
    </source>
</reference>